<name>A0A182URV0_ANOME</name>
<reference evidence="1" key="1">
    <citation type="submission" date="2020-05" db="UniProtKB">
        <authorList>
            <consortium name="EnsemblMetazoa"/>
        </authorList>
    </citation>
    <scope>IDENTIFICATION</scope>
    <source>
        <strain evidence="1">MAF</strain>
    </source>
</reference>
<evidence type="ECO:0000313" key="2">
    <source>
        <dbReference type="Proteomes" id="UP000075903"/>
    </source>
</evidence>
<proteinExistence type="predicted"/>
<organism evidence="1 2">
    <name type="scientific">Anopheles merus</name>
    <name type="common">Mosquito</name>
    <dbReference type="NCBI Taxonomy" id="30066"/>
    <lineage>
        <taxon>Eukaryota</taxon>
        <taxon>Metazoa</taxon>
        <taxon>Ecdysozoa</taxon>
        <taxon>Arthropoda</taxon>
        <taxon>Hexapoda</taxon>
        <taxon>Insecta</taxon>
        <taxon>Pterygota</taxon>
        <taxon>Neoptera</taxon>
        <taxon>Endopterygota</taxon>
        <taxon>Diptera</taxon>
        <taxon>Nematocera</taxon>
        <taxon>Culicoidea</taxon>
        <taxon>Culicidae</taxon>
        <taxon>Anophelinae</taxon>
        <taxon>Anopheles</taxon>
    </lineage>
</organism>
<evidence type="ECO:0000313" key="1">
    <source>
        <dbReference type="EnsemblMetazoa" id="AMEM002542-PA"/>
    </source>
</evidence>
<dbReference type="VEuPathDB" id="VectorBase:AMEM002542"/>
<dbReference type="AlphaFoldDB" id="A0A182URV0"/>
<dbReference type="Proteomes" id="UP000075903">
    <property type="component" value="Unassembled WGS sequence"/>
</dbReference>
<sequence length="233" mass="25819">MLVLDHGQPVQMRAQLRRQFLRAVCCCQRFLLLLLPVAVGGPVAVLLLPRVDRSDALQRMLGACFTRRQLRQKADRIVGRAGQAHVHHAVLVLVQLHADDRPVRVRYAPVDRVQLRVGDACVEVLQRLDVIAHPRVVQGGTLRAVRQGRHVPLHVGRQIQLVADATAAHQDNDLVDKTLPHALRVPAGGAAGQTAVQRMLGEASHSQVNLYSCFKIFCRSLRGIIQWCTLKDG</sequence>
<keyword evidence="2" id="KW-1185">Reference proteome</keyword>
<protein>
    <submittedName>
        <fullName evidence="1">Uncharacterized protein</fullName>
    </submittedName>
</protein>
<accession>A0A182URV0</accession>
<dbReference type="EnsemblMetazoa" id="AMEM002542-RA">
    <property type="protein sequence ID" value="AMEM002542-PA"/>
    <property type="gene ID" value="AMEM002542"/>
</dbReference>